<dbReference type="SUPFAM" id="SSF52518">
    <property type="entry name" value="Thiamin diphosphate-binding fold (THDP-binding)"/>
    <property type="match status" value="1"/>
</dbReference>
<reference evidence="1" key="1">
    <citation type="submission" date="2014-12" db="EMBL/GenBank/DDBJ databases">
        <title>Insight into the proteome of Arion vulgaris.</title>
        <authorList>
            <person name="Aradska J."/>
            <person name="Bulat T."/>
            <person name="Smidak R."/>
            <person name="Sarate P."/>
            <person name="Gangsoo J."/>
            <person name="Sialana F."/>
            <person name="Bilban M."/>
            <person name="Lubec G."/>
        </authorList>
    </citation>
    <scope>NUCLEOTIDE SEQUENCE</scope>
    <source>
        <tissue evidence="1">Skin</tissue>
    </source>
</reference>
<protein>
    <recommendedName>
        <fullName evidence="2">Thiamine pyrophosphate enzyme TPP-binding domain-containing protein</fullName>
    </recommendedName>
</protein>
<evidence type="ECO:0000313" key="1">
    <source>
        <dbReference type="EMBL" id="CEK78389.1"/>
    </source>
</evidence>
<accession>A0A0B7ABL1</accession>
<sequence>MQIAREQVPIFGSEVACKLAFCNYETCAEGLGGKGVRLDRTNENELKQVLQKAVEDSRNGSSVLINVLIGKTNFRDGSISV</sequence>
<organism evidence="1">
    <name type="scientific">Arion vulgaris</name>
    <dbReference type="NCBI Taxonomy" id="1028688"/>
    <lineage>
        <taxon>Eukaryota</taxon>
        <taxon>Metazoa</taxon>
        <taxon>Spiralia</taxon>
        <taxon>Lophotrochozoa</taxon>
        <taxon>Mollusca</taxon>
        <taxon>Gastropoda</taxon>
        <taxon>Heterobranchia</taxon>
        <taxon>Euthyneura</taxon>
        <taxon>Panpulmonata</taxon>
        <taxon>Eupulmonata</taxon>
        <taxon>Stylommatophora</taxon>
        <taxon>Helicina</taxon>
        <taxon>Arionoidea</taxon>
        <taxon>Arionidae</taxon>
        <taxon>Arion</taxon>
    </lineage>
</organism>
<proteinExistence type="predicted"/>
<dbReference type="InterPro" id="IPR029061">
    <property type="entry name" value="THDP-binding"/>
</dbReference>
<gene>
    <name evidence="1" type="primary">ORF109902</name>
</gene>
<evidence type="ECO:0008006" key="2">
    <source>
        <dbReference type="Google" id="ProtNLM"/>
    </source>
</evidence>
<dbReference type="AlphaFoldDB" id="A0A0B7ABL1"/>
<dbReference type="EMBL" id="HACG01031524">
    <property type="protein sequence ID" value="CEK78389.1"/>
    <property type="molecule type" value="Transcribed_RNA"/>
</dbReference>
<dbReference type="Gene3D" id="3.40.50.970">
    <property type="match status" value="1"/>
</dbReference>
<name>A0A0B7ABL1_9EUPU</name>